<dbReference type="InterPro" id="IPR011032">
    <property type="entry name" value="GroES-like_sf"/>
</dbReference>
<feature type="domain" description="Enoyl reductase (ER)" evidence="1">
    <location>
        <begin position="54"/>
        <end position="394"/>
    </location>
</feature>
<accession>A0AAD4CUJ1</accession>
<dbReference type="EMBL" id="VCAU01000009">
    <property type="protein sequence ID" value="KAF9892984.1"/>
    <property type="molecule type" value="Genomic_DNA"/>
</dbReference>
<keyword evidence="3" id="KW-1185">Reference proteome</keyword>
<gene>
    <name evidence="2" type="ORF">FE257_012395</name>
</gene>
<dbReference type="Pfam" id="PF08240">
    <property type="entry name" value="ADH_N"/>
    <property type="match status" value="1"/>
</dbReference>
<name>A0AAD4CUJ1_ASPNN</name>
<dbReference type="Gene3D" id="3.90.180.10">
    <property type="entry name" value="Medium-chain alcohol dehydrogenases, catalytic domain"/>
    <property type="match status" value="1"/>
</dbReference>
<organism evidence="2 3">
    <name type="scientific">Aspergillus nanangensis</name>
    <dbReference type="NCBI Taxonomy" id="2582783"/>
    <lineage>
        <taxon>Eukaryota</taxon>
        <taxon>Fungi</taxon>
        <taxon>Dikarya</taxon>
        <taxon>Ascomycota</taxon>
        <taxon>Pezizomycotina</taxon>
        <taxon>Eurotiomycetes</taxon>
        <taxon>Eurotiomycetidae</taxon>
        <taxon>Eurotiales</taxon>
        <taxon>Aspergillaceae</taxon>
        <taxon>Aspergillus</taxon>
        <taxon>Aspergillus subgen. Circumdati</taxon>
    </lineage>
</organism>
<evidence type="ECO:0000313" key="2">
    <source>
        <dbReference type="EMBL" id="KAF9892984.1"/>
    </source>
</evidence>
<reference evidence="2" key="1">
    <citation type="journal article" date="2019" name="Beilstein J. Org. Chem.">
        <title>Nanangenines: drimane sesquiterpenoids as the dominant metabolite cohort of a novel Australian fungus, Aspergillus nanangensis.</title>
        <authorList>
            <person name="Lacey H.J."/>
            <person name="Gilchrist C.L.M."/>
            <person name="Crombie A."/>
            <person name="Kalaitzis J.A."/>
            <person name="Vuong D."/>
            <person name="Rutledge P.J."/>
            <person name="Turner P."/>
            <person name="Pitt J.I."/>
            <person name="Lacey E."/>
            <person name="Chooi Y.H."/>
            <person name="Piggott A.M."/>
        </authorList>
    </citation>
    <scope>NUCLEOTIDE SEQUENCE</scope>
    <source>
        <strain evidence="2">MST-FP2251</strain>
    </source>
</reference>
<dbReference type="GO" id="GO:0016491">
    <property type="term" value="F:oxidoreductase activity"/>
    <property type="evidence" value="ECO:0007669"/>
    <property type="project" value="InterPro"/>
</dbReference>
<dbReference type="Pfam" id="PF00107">
    <property type="entry name" value="ADH_zinc_N"/>
    <property type="match status" value="1"/>
</dbReference>
<dbReference type="Gene3D" id="3.40.50.720">
    <property type="entry name" value="NAD(P)-binding Rossmann-like Domain"/>
    <property type="match status" value="1"/>
</dbReference>
<comment type="caution">
    <text evidence="2">The sequence shown here is derived from an EMBL/GenBank/DDBJ whole genome shotgun (WGS) entry which is preliminary data.</text>
</comment>
<dbReference type="Proteomes" id="UP001194746">
    <property type="component" value="Unassembled WGS sequence"/>
</dbReference>
<dbReference type="SUPFAM" id="SSF50129">
    <property type="entry name" value="GroES-like"/>
    <property type="match status" value="1"/>
</dbReference>
<dbReference type="SMART" id="SM00829">
    <property type="entry name" value="PKS_ER"/>
    <property type="match status" value="1"/>
</dbReference>
<dbReference type="PANTHER" id="PTHR45033">
    <property type="match status" value="1"/>
</dbReference>
<dbReference type="InterPro" id="IPR013154">
    <property type="entry name" value="ADH-like_N"/>
</dbReference>
<evidence type="ECO:0000313" key="3">
    <source>
        <dbReference type="Proteomes" id="UP001194746"/>
    </source>
</evidence>
<sequence>MALSNTYLIDVLDPYENCNIFIHHHHYQPLHPPQDYQYNYTTMARQWVLTGQEGFETSLEYQSDVKIPSITELGPHEVLVRIHAASLNYRDLVIASPNSINGPITPPITPACDGAGTVLAIGPSVHDFHPGDRVVTHLAPQLVKSHGDDALASLADVPACLGQGCAGTLRSHGTFSEAALVHAPTSLDWLPAATLTCAWTTAWNALFGLQGRGVGVGDWVLVQGTGGVSVAALQLAVAVGANVIATTSEEKKVERLKMLGATDVVNYRADPDTWGEEVRRLTPGGRGVDFVVDVAGNESLPHSLKAVRVDGVVVVVGHLGESTVGDVPMMGALLHTCIVRGVLAASRRQFRELVSFIDERGIVPVGDDVVFELAEVKDAYRRLKMKKHFAKVLIRVD</sequence>
<dbReference type="PANTHER" id="PTHR45033:SF2">
    <property type="entry name" value="ZINC-TYPE ALCOHOL DEHYDROGENASE-LIKE PROTEIN C1773.06C"/>
    <property type="match status" value="1"/>
</dbReference>
<dbReference type="SUPFAM" id="SSF51735">
    <property type="entry name" value="NAD(P)-binding Rossmann-fold domains"/>
    <property type="match status" value="1"/>
</dbReference>
<protein>
    <recommendedName>
        <fullName evidence="1">Enoyl reductase (ER) domain-containing protein</fullName>
    </recommendedName>
</protein>
<evidence type="ECO:0000259" key="1">
    <source>
        <dbReference type="SMART" id="SM00829"/>
    </source>
</evidence>
<dbReference type="CDD" id="cd08276">
    <property type="entry name" value="MDR7"/>
    <property type="match status" value="1"/>
</dbReference>
<dbReference type="InterPro" id="IPR036291">
    <property type="entry name" value="NAD(P)-bd_dom_sf"/>
</dbReference>
<proteinExistence type="predicted"/>
<dbReference type="InterPro" id="IPR052711">
    <property type="entry name" value="Zinc_ADH-like"/>
</dbReference>
<dbReference type="InterPro" id="IPR013149">
    <property type="entry name" value="ADH-like_C"/>
</dbReference>
<dbReference type="AlphaFoldDB" id="A0AAD4CUJ1"/>
<dbReference type="InterPro" id="IPR020843">
    <property type="entry name" value="ER"/>
</dbReference>
<reference evidence="2" key="2">
    <citation type="submission" date="2020-02" db="EMBL/GenBank/DDBJ databases">
        <authorList>
            <person name="Gilchrist C.L.M."/>
            <person name="Chooi Y.-H."/>
        </authorList>
    </citation>
    <scope>NUCLEOTIDE SEQUENCE</scope>
    <source>
        <strain evidence="2">MST-FP2251</strain>
    </source>
</reference>